<keyword evidence="3" id="KW-1185">Reference proteome</keyword>
<dbReference type="RefSeq" id="WP_202954679.1">
    <property type="nucleotide sequence ID" value="NZ_JAPCID010000001.1"/>
</dbReference>
<evidence type="ECO:0000313" key="3">
    <source>
        <dbReference type="Proteomes" id="UP001147700"/>
    </source>
</evidence>
<organism evidence="2 3">
    <name type="scientific">Solirubrobacter deserti</name>
    <dbReference type="NCBI Taxonomy" id="2282478"/>
    <lineage>
        <taxon>Bacteria</taxon>
        <taxon>Bacillati</taxon>
        <taxon>Actinomycetota</taxon>
        <taxon>Thermoleophilia</taxon>
        <taxon>Solirubrobacterales</taxon>
        <taxon>Solirubrobacteraceae</taxon>
        <taxon>Solirubrobacter</taxon>
    </lineage>
</organism>
<comment type="caution">
    <text evidence="2">The sequence shown here is derived from an EMBL/GenBank/DDBJ whole genome shotgun (WGS) entry which is preliminary data.</text>
</comment>
<dbReference type="Proteomes" id="UP001147700">
    <property type="component" value="Unassembled WGS sequence"/>
</dbReference>
<accession>A0ABT4RBX2</accession>
<evidence type="ECO:0000313" key="2">
    <source>
        <dbReference type="EMBL" id="MDA0136037.1"/>
    </source>
</evidence>
<reference evidence="2" key="1">
    <citation type="submission" date="2022-10" db="EMBL/GenBank/DDBJ databases">
        <title>The WGS of Solirubrobacter sp. CPCC 204708.</title>
        <authorList>
            <person name="Jiang Z."/>
        </authorList>
    </citation>
    <scope>NUCLEOTIDE SEQUENCE</scope>
    <source>
        <strain evidence="2">CPCC 204708</strain>
    </source>
</reference>
<name>A0ABT4RBX2_9ACTN</name>
<sequence length="409" mass="43638">MAQGHPQAYFDSDQVLASSEALDPSRLLAAVPAREGLLVREVEGVGLVAARRIDDFTHAVADLAGVHAIDVVWRENPGELEPLETRAPDFGFLADAPPGVATRLLDAALAGPVVFTGPDPEAWIAWITHALPGGERITFSTAGDEDVRIRVAEGGIDTTEPCELPPSFYARVALELARRGVLLDAVARLEDADGLALAVHGGATDLIAPHQLPLALQLITELAAAGHVHEAARAAAALPLHTALPGTALVLREEPPLPEVIAPEPEEILEAEVVEEADEAPDATEPEPEVEEAEPVDDEFVIRDDEIISVPFEPAVDEEPIAPGQPIPDDVVIEVPFDVEPAEEAAEEPLPDVDAWSNLLSELKTESVTPDESLPELAEPEPEEEVIEEVELGISLAELEESLKQEGRE</sequence>
<evidence type="ECO:0000256" key="1">
    <source>
        <dbReference type="SAM" id="MobiDB-lite"/>
    </source>
</evidence>
<feature type="region of interest" description="Disordered" evidence="1">
    <location>
        <begin position="276"/>
        <end position="297"/>
    </location>
</feature>
<protein>
    <submittedName>
        <fullName evidence="2">Uncharacterized protein</fullName>
    </submittedName>
</protein>
<feature type="region of interest" description="Disordered" evidence="1">
    <location>
        <begin position="364"/>
        <end position="385"/>
    </location>
</feature>
<proteinExistence type="predicted"/>
<gene>
    <name evidence="2" type="ORF">OJ962_00895</name>
</gene>
<dbReference type="EMBL" id="JAPCID010000001">
    <property type="protein sequence ID" value="MDA0136037.1"/>
    <property type="molecule type" value="Genomic_DNA"/>
</dbReference>